<evidence type="ECO:0000313" key="7">
    <source>
        <dbReference type="EMBL" id="KAJ5187772.1"/>
    </source>
</evidence>
<accession>A0A9W9J0X3</accession>
<reference evidence="7" key="1">
    <citation type="submission" date="2022-11" db="EMBL/GenBank/DDBJ databases">
        <authorList>
            <person name="Petersen C."/>
        </authorList>
    </citation>
    <scope>NUCLEOTIDE SEQUENCE</scope>
    <source>
        <strain evidence="7">IBT 20477</strain>
    </source>
</reference>
<evidence type="ECO:0000256" key="1">
    <source>
        <dbReference type="ARBA" id="ARBA00004141"/>
    </source>
</evidence>
<feature type="domain" description="Major facilitator superfamily (MFS) profile" evidence="6">
    <location>
        <begin position="28"/>
        <end position="461"/>
    </location>
</feature>
<gene>
    <name evidence="7" type="ORF">N7449_010766</name>
</gene>
<dbReference type="InterPro" id="IPR020846">
    <property type="entry name" value="MFS_dom"/>
</dbReference>
<feature type="transmembrane region" description="Helical" evidence="5">
    <location>
        <begin position="107"/>
        <end position="132"/>
    </location>
</feature>
<dbReference type="Gene3D" id="1.20.1250.20">
    <property type="entry name" value="MFS general substrate transporter like domains"/>
    <property type="match status" value="1"/>
</dbReference>
<name>A0A9W9J0X3_9EURO</name>
<feature type="transmembrane region" description="Helical" evidence="5">
    <location>
        <begin position="75"/>
        <end position="95"/>
    </location>
</feature>
<feature type="transmembrane region" description="Helical" evidence="5">
    <location>
        <begin position="202"/>
        <end position="222"/>
    </location>
</feature>
<feature type="transmembrane region" description="Helical" evidence="5">
    <location>
        <begin position="401"/>
        <end position="424"/>
    </location>
</feature>
<dbReference type="GO" id="GO:0016020">
    <property type="term" value="C:membrane"/>
    <property type="evidence" value="ECO:0007669"/>
    <property type="project" value="UniProtKB-SubCell"/>
</dbReference>
<dbReference type="PANTHER" id="PTHR23507:SF1">
    <property type="entry name" value="FI18259P1-RELATED"/>
    <property type="match status" value="1"/>
</dbReference>
<evidence type="ECO:0000256" key="5">
    <source>
        <dbReference type="SAM" id="Phobius"/>
    </source>
</evidence>
<evidence type="ECO:0000256" key="2">
    <source>
        <dbReference type="ARBA" id="ARBA00022692"/>
    </source>
</evidence>
<feature type="transmembrane region" description="Helical" evidence="5">
    <location>
        <begin position="21"/>
        <end position="40"/>
    </location>
</feature>
<feature type="transmembrane region" description="Helical" evidence="5">
    <location>
        <begin position="173"/>
        <end position="196"/>
    </location>
</feature>
<reference evidence="7" key="2">
    <citation type="journal article" date="2023" name="IMA Fungus">
        <title>Comparative genomic study of the Penicillium genus elucidates a diverse pangenome and 15 lateral gene transfer events.</title>
        <authorList>
            <person name="Petersen C."/>
            <person name="Sorensen T."/>
            <person name="Nielsen M.R."/>
            <person name="Sondergaard T.E."/>
            <person name="Sorensen J.L."/>
            <person name="Fitzpatrick D.A."/>
            <person name="Frisvad J.C."/>
            <person name="Nielsen K.L."/>
        </authorList>
    </citation>
    <scope>NUCLEOTIDE SEQUENCE</scope>
    <source>
        <strain evidence="7">IBT 20477</strain>
    </source>
</reference>
<dbReference type="Pfam" id="PF07690">
    <property type="entry name" value="MFS_1"/>
    <property type="match status" value="1"/>
</dbReference>
<feature type="transmembrane region" description="Helical" evidence="5">
    <location>
        <begin position="138"/>
        <end position="161"/>
    </location>
</feature>
<proteinExistence type="predicted"/>
<dbReference type="OrthoDB" id="194139at2759"/>
<keyword evidence="4 5" id="KW-0472">Membrane</keyword>
<dbReference type="SUPFAM" id="SSF103473">
    <property type="entry name" value="MFS general substrate transporter"/>
    <property type="match status" value="1"/>
</dbReference>
<evidence type="ECO:0000256" key="3">
    <source>
        <dbReference type="ARBA" id="ARBA00022989"/>
    </source>
</evidence>
<comment type="caution">
    <text evidence="7">The sequence shown here is derived from an EMBL/GenBank/DDBJ whole genome shotgun (WGS) entry which is preliminary data.</text>
</comment>
<keyword evidence="8" id="KW-1185">Reference proteome</keyword>
<dbReference type="PANTHER" id="PTHR23507">
    <property type="entry name" value="ZGC:174356"/>
    <property type="match status" value="1"/>
</dbReference>
<dbReference type="InterPro" id="IPR011701">
    <property type="entry name" value="MFS"/>
</dbReference>
<feature type="transmembrane region" description="Helical" evidence="5">
    <location>
        <begin position="315"/>
        <end position="332"/>
    </location>
</feature>
<feature type="transmembrane region" description="Helical" evidence="5">
    <location>
        <begin position="344"/>
        <end position="361"/>
    </location>
</feature>
<evidence type="ECO:0000313" key="8">
    <source>
        <dbReference type="Proteomes" id="UP001150942"/>
    </source>
</evidence>
<dbReference type="EMBL" id="JAPQKQ010000007">
    <property type="protein sequence ID" value="KAJ5187772.1"/>
    <property type="molecule type" value="Genomic_DNA"/>
</dbReference>
<sequence length="534" mass="57064">MLEETSPLLGGQQKITRWSSIYCLSAVVFCLSASGALLNVPLTQLIEDNICSRYAQGAPTEELCKSDKIQSKLAYLNGCLPLVEAVVGLIVAFPFGVLADRVGRKPIIVLSMIGTSLTLAWELAVIALPSIIPVQFILAGPLFAVIGGGNTVLIANLYSIASDLVVQSDRASTFFLMAFASLVGASVGPAISSIFMETFSPWVSTLIAFFTNLAALIPLFFVPETLSPSKLDSNSEQNAEPEEGSQTFRSRLSQSLHLGSSIASLKSPSLILVLATFLTAAPEVLGTSQFLAQYISKRFSWPLSKTGYLLTLRGVIHMGILLFTLPLLSKILLRYYRVPVKDLILARASVVIAAVGALFMAGSQIGLVITGLAVHSLGSGLAPLCRSLATSYVAPQDTSKLNTAIGIVMTTGSLFAGPALAWLFETGMKLGGRALGLPYYGLAGSFVLCLVGLIFVHPPAQEEPMNLSCIVIHLEIRPKSGSALRFFAYGRGLLRWATLNKPNNYKAGLLLAAHYFKLLSPNLLIVTSYITKDT</sequence>
<evidence type="ECO:0000259" key="6">
    <source>
        <dbReference type="PROSITE" id="PS50850"/>
    </source>
</evidence>
<comment type="subcellular location">
    <subcellularLocation>
        <location evidence="1">Membrane</location>
        <topology evidence="1">Multi-pass membrane protein</topology>
    </subcellularLocation>
</comment>
<dbReference type="PROSITE" id="PS50850">
    <property type="entry name" value="MFS"/>
    <property type="match status" value="1"/>
</dbReference>
<keyword evidence="2 5" id="KW-0812">Transmembrane</keyword>
<organism evidence="7 8">
    <name type="scientific">Penicillium cf. viridicatum</name>
    <dbReference type="NCBI Taxonomy" id="2972119"/>
    <lineage>
        <taxon>Eukaryota</taxon>
        <taxon>Fungi</taxon>
        <taxon>Dikarya</taxon>
        <taxon>Ascomycota</taxon>
        <taxon>Pezizomycotina</taxon>
        <taxon>Eurotiomycetes</taxon>
        <taxon>Eurotiomycetidae</taxon>
        <taxon>Eurotiales</taxon>
        <taxon>Aspergillaceae</taxon>
        <taxon>Penicillium</taxon>
    </lineage>
</organism>
<dbReference type="AlphaFoldDB" id="A0A9W9J0X3"/>
<keyword evidence="3 5" id="KW-1133">Transmembrane helix</keyword>
<dbReference type="Proteomes" id="UP001150942">
    <property type="component" value="Unassembled WGS sequence"/>
</dbReference>
<dbReference type="GO" id="GO:0022857">
    <property type="term" value="F:transmembrane transporter activity"/>
    <property type="evidence" value="ECO:0007669"/>
    <property type="project" value="InterPro"/>
</dbReference>
<evidence type="ECO:0000256" key="4">
    <source>
        <dbReference type="ARBA" id="ARBA00023136"/>
    </source>
</evidence>
<feature type="transmembrane region" description="Helical" evidence="5">
    <location>
        <begin position="270"/>
        <end position="295"/>
    </location>
</feature>
<feature type="transmembrane region" description="Helical" evidence="5">
    <location>
        <begin position="436"/>
        <end position="456"/>
    </location>
</feature>
<protein>
    <recommendedName>
        <fullName evidence="6">Major facilitator superfamily (MFS) profile domain-containing protein</fullName>
    </recommendedName>
</protein>
<dbReference type="InterPro" id="IPR036259">
    <property type="entry name" value="MFS_trans_sf"/>
</dbReference>